<name>A0A8K0G9X4_IGNLU</name>
<evidence type="ECO:0000313" key="3">
    <source>
        <dbReference type="EMBL" id="KAF2897000.1"/>
    </source>
</evidence>
<organism evidence="3 4">
    <name type="scientific">Ignelater luminosus</name>
    <name type="common">Cucubano</name>
    <name type="synonym">Pyrophorus luminosus</name>
    <dbReference type="NCBI Taxonomy" id="2038154"/>
    <lineage>
        <taxon>Eukaryota</taxon>
        <taxon>Metazoa</taxon>
        <taxon>Ecdysozoa</taxon>
        <taxon>Arthropoda</taxon>
        <taxon>Hexapoda</taxon>
        <taxon>Insecta</taxon>
        <taxon>Pterygota</taxon>
        <taxon>Neoptera</taxon>
        <taxon>Endopterygota</taxon>
        <taxon>Coleoptera</taxon>
        <taxon>Polyphaga</taxon>
        <taxon>Elateriformia</taxon>
        <taxon>Elateroidea</taxon>
        <taxon>Elateridae</taxon>
        <taxon>Agrypninae</taxon>
        <taxon>Pyrophorini</taxon>
        <taxon>Ignelater</taxon>
    </lineage>
</organism>
<evidence type="ECO:0000313" key="4">
    <source>
        <dbReference type="Proteomes" id="UP000801492"/>
    </source>
</evidence>
<feature type="transmembrane region" description="Helical" evidence="1">
    <location>
        <begin position="56"/>
        <end position="78"/>
    </location>
</feature>
<keyword evidence="1" id="KW-0812">Transmembrane</keyword>
<dbReference type="Proteomes" id="UP000801492">
    <property type="component" value="Unassembled WGS sequence"/>
</dbReference>
<dbReference type="Pfam" id="PF16020">
    <property type="entry name" value="Deltameth_res"/>
    <property type="match status" value="1"/>
</dbReference>
<keyword evidence="1" id="KW-0472">Membrane</keyword>
<accession>A0A8K0G9X4</accession>
<reference evidence="3" key="1">
    <citation type="submission" date="2019-08" db="EMBL/GenBank/DDBJ databases">
        <title>The genome of the North American firefly Photinus pyralis.</title>
        <authorList>
            <consortium name="Photinus pyralis genome working group"/>
            <person name="Fallon T.R."/>
            <person name="Sander Lower S.E."/>
            <person name="Weng J.-K."/>
        </authorList>
    </citation>
    <scope>NUCLEOTIDE SEQUENCE</scope>
    <source>
        <strain evidence="3">TRF0915ILg1</strain>
        <tissue evidence="3">Whole body</tissue>
    </source>
</reference>
<dbReference type="PANTHER" id="PTHR22133">
    <property type="entry name" value="AT01821P-RELATED"/>
    <property type="match status" value="1"/>
</dbReference>
<dbReference type="PANTHER" id="PTHR22133:SF2">
    <property type="entry name" value="AT01821P-RELATED"/>
    <property type="match status" value="1"/>
</dbReference>
<gene>
    <name evidence="3" type="ORF">ILUMI_09172</name>
</gene>
<keyword evidence="1" id="KW-1133">Transmembrane helix</keyword>
<dbReference type="EMBL" id="VTPC01004556">
    <property type="protein sequence ID" value="KAF2897000.1"/>
    <property type="molecule type" value="Genomic_DNA"/>
</dbReference>
<dbReference type="OrthoDB" id="9981889at2759"/>
<dbReference type="InterPro" id="IPR031973">
    <property type="entry name" value="Deltameth_res_prag01"/>
</dbReference>
<dbReference type="AlphaFoldDB" id="A0A8K0G9X4"/>
<keyword evidence="4" id="KW-1185">Reference proteome</keyword>
<comment type="caution">
    <text evidence="3">The sequence shown here is derived from an EMBL/GenBank/DDBJ whole genome shotgun (WGS) entry which is preliminary data.</text>
</comment>
<sequence length="94" mass="10383">MNRTVSLLRTNLIAHVSKRNKAYLGELKGSMNDLPQPCGSWKTNHEAKQRKYNAQLAIGIGFLVATILFGKSSGLFFFNGEVPDAPAPKNDYSK</sequence>
<protein>
    <recommendedName>
        <fullName evidence="2">Deltamethrin resistance protein prag01 domain-containing protein</fullName>
    </recommendedName>
</protein>
<evidence type="ECO:0000259" key="2">
    <source>
        <dbReference type="Pfam" id="PF16020"/>
    </source>
</evidence>
<proteinExistence type="predicted"/>
<feature type="domain" description="Deltamethrin resistance protein prag01" evidence="2">
    <location>
        <begin position="32"/>
        <end position="83"/>
    </location>
</feature>
<evidence type="ECO:0000256" key="1">
    <source>
        <dbReference type="SAM" id="Phobius"/>
    </source>
</evidence>